<protein>
    <submittedName>
        <fullName evidence="1">Uncharacterized protein</fullName>
    </submittedName>
</protein>
<comment type="caution">
    <text evidence="1">The sequence shown here is derived from an EMBL/GenBank/DDBJ whole genome shotgun (WGS) entry which is preliminary data.</text>
</comment>
<organism evidence="1 2">
    <name type="scientific">Acanthoscelides obtectus</name>
    <name type="common">Bean weevil</name>
    <name type="synonym">Bruchus obtectus</name>
    <dbReference type="NCBI Taxonomy" id="200917"/>
    <lineage>
        <taxon>Eukaryota</taxon>
        <taxon>Metazoa</taxon>
        <taxon>Ecdysozoa</taxon>
        <taxon>Arthropoda</taxon>
        <taxon>Hexapoda</taxon>
        <taxon>Insecta</taxon>
        <taxon>Pterygota</taxon>
        <taxon>Neoptera</taxon>
        <taxon>Endopterygota</taxon>
        <taxon>Coleoptera</taxon>
        <taxon>Polyphaga</taxon>
        <taxon>Cucujiformia</taxon>
        <taxon>Chrysomeloidea</taxon>
        <taxon>Chrysomelidae</taxon>
        <taxon>Bruchinae</taxon>
        <taxon>Bruchini</taxon>
        <taxon>Acanthoscelides</taxon>
    </lineage>
</organism>
<gene>
    <name evidence="1" type="ORF">ACAOBT_LOCUS8711</name>
</gene>
<sequence length="49" mass="5469">MHYKFNKAIRTAYEFSPAKPAYDLLASTRPRTTANIATGIPNGHKSTLF</sequence>
<dbReference type="AlphaFoldDB" id="A0A9P0KCQ0"/>
<evidence type="ECO:0000313" key="2">
    <source>
        <dbReference type="Proteomes" id="UP001152888"/>
    </source>
</evidence>
<evidence type="ECO:0000313" key="1">
    <source>
        <dbReference type="EMBL" id="CAH1970058.1"/>
    </source>
</evidence>
<feature type="non-terminal residue" evidence="1">
    <location>
        <position position="49"/>
    </location>
</feature>
<reference evidence="1" key="1">
    <citation type="submission" date="2022-03" db="EMBL/GenBank/DDBJ databases">
        <authorList>
            <person name="Sayadi A."/>
        </authorList>
    </citation>
    <scope>NUCLEOTIDE SEQUENCE</scope>
</reference>
<dbReference type="EMBL" id="CAKOFQ010006768">
    <property type="protein sequence ID" value="CAH1970058.1"/>
    <property type="molecule type" value="Genomic_DNA"/>
</dbReference>
<name>A0A9P0KCQ0_ACAOB</name>
<accession>A0A9P0KCQ0</accession>
<proteinExistence type="predicted"/>
<dbReference type="Proteomes" id="UP001152888">
    <property type="component" value="Unassembled WGS sequence"/>
</dbReference>
<keyword evidence="2" id="KW-1185">Reference proteome</keyword>